<name>A0AAV7NLW1_PLEWA</name>
<dbReference type="AlphaFoldDB" id="A0AAV7NLW1"/>
<gene>
    <name evidence="1" type="ORF">NDU88_004311</name>
</gene>
<reference evidence="1" key="1">
    <citation type="journal article" date="2022" name="bioRxiv">
        <title>Sequencing and chromosome-scale assembly of the giantPleurodeles waltlgenome.</title>
        <authorList>
            <person name="Brown T."/>
            <person name="Elewa A."/>
            <person name="Iarovenko S."/>
            <person name="Subramanian E."/>
            <person name="Araus A.J."/>
            <person name="Petzold A."/>
            <person name="Susuki M."/>
            <person name="Suzuki K.-i.T."/>
            <person name="Hayashi T."/>
            <person name="Toyoda A."/>
            <person name="Oliveira C."/>
            <person name="Osipova E."/>
            <person name="Leigh N.D."/>
            <person name="Simon A."/>
            <person name="Yun M.H."/>
        </authorList>
    </citation>
    <scope>NUCLEOTIDE SEQUENCE</scope>
    <source>
        <strain evidence="1">20211129_DDA</strain>
        <tissue evidence="1">Liver</tissue>
    </source>
</reference>
<protein>
    <submittedName>
        <fullName evidence="1">Uncharacterized protein</fullName>
    </submittedName>
</protein>
<comment type="caution">
    <text evidence="1">The sequence shown here is derived from an EMBL/GenBank/DDBJ whole genome shotgun (WGS) entry which is preliminary data.</text>
</comment>
<dbReference type="Proteomes" id="UP001066276">
    <property type="component" value="Chromosome 8"/>
</dbReference>
<proteinExistence type="predicted"/>
<keyword evidence="2" id="KW-1185">Reference proteome</keyword>
<sequence length="87" mass="9481">MLAVGECLCCSSGIREVGGALCVRSQRRSLELPLAPPAGLHLVCDADYTLEAVMALPTDLLLIPGPSARCWLLQSRHFCWVRRSSSR</sequence>
<dbReference type="EMBL" id="JANPWB010000012">
    <property type="protein sequence ID" value="KAJ1116092.1"/>
    <property type="molecule type" value="Genomic_DNA"/>
</dbReference>
<evidence type="ECO:0000313" key="1">
    <source>
        <dbReference type="EMBL" id="KAJ1116092.1"/>
    </source>
</evidence>
<accession>A0AAV7NLW1</accession>
<evidence type="ECO:0000313" key="2">
    <source>
        <dbReference type="Proteomes" id="UP001066276"/>
    </source>
</evidence>
<organism evidence="1 2">
    <name type="scientific">Pleurodeles waltl</name>
    <name type="common">Iberian ribbed newt</name>
    <dbReference type="NCBI Taxonomy" id="8319"/>
    <lineage>
        <taxon>Eukaryota</taxon>
        <taxon>Metazoa</taxon>
        <taxon>Chordata</taxon>
        <taxon>Craniata</taxon>
        <taxon>Vertebrata</taxon>
        <taxon>Euteleostomi</taxon>
        <taxon>Amphibia</taxon>
        <taxon>Batrachia</taxon>
        <taxon>Caudata</taxon>
        <taxon>Salamandroidea</taxon>
        <taxon>Salamandridae</taxon>
        <taxon>Pleurodelinae</taxon>
        <taxon>Pleurodeles</taxon>
    </lineage>
</organism>